<reference evidence="2 3" key="1">
    <citation type="submission" date="2021-01" db="EMBL/GenBank/DDBJ databases">
        <title>Isolation and description of Catonella massiliensis sp. nov., a novel Catonella species, isolated from a stable periodontitis subject.</title>
        <authorList>
            <person name="Antezack A."/>
            <person name="Boxberger M."/>
            <person name="La Scola B."/>
            <person name="Monnet-Corti V."/>
        </authorList>
    </citation>
    <scope>NUCLEOTIDE SEQUENCE [LARGE SCALE GENOMIC DNA]</scope>
    <source>
        <strain evidence="2 3">Marseille-Q4567</strain>
    </source>
</reference>
<gene>
    <name evidence="2" type="ORF">JJN12_03290</name>
</gene>
<dbReference type="CDD" id="cd00093">
    <property type="entry name" value="HTH_XRE"/>
    <property type="match status" value="1"/>
</dbReference>
<organism evidence="2 3">
    <name type="scientific">Catonella massiliensis</name>
    <dbReference type="NCBI Taxonomy" id="2799636"/>
    <lineage>
        <taxon>Bacteria</taxon>
        <taxon>Bacillati</taxon>
        <taxon>Bacillota</taxon>
        <taxon>Clostridia</taxon>
        <taxon>Lachnospirales</taxon>
        <taxon>Lachnospiraceae</taxon>
        <taxon>Catonella</taxon>
    </lineage>
</organism>
<comment type="caution">
    <text evidence="2">The sequence shown here is derived from an EMBL/GenBank/DDBJ whole genome shotgun (WGS) entry which is preliminary data.</text>
</comment>
<dbReference type="Gene3D" id="1.10.260.40">
    <property type="entry name" value="lambda repressor-like DNA-binding domains"/>
    <property type="match status" value="1"/>
</dbReference>
<evidence type="ECO:0000313" key="3">
    <source>
        <dbReference type="Proteomes" id="UP000604730"/>
    </source>
</evidence>
<dbReference type="PROSITE" id="PS50943">
    <property type="entry name" value="HTH_CROC1"/>
    <property type="match status" value="1"/>
</dbReference>
<feature type="domain" description="HTH cro/C1-type" evidence="1">
    <location>
        <begin position="7"/>
        <end position="60"/>
    </location>
</feature>
<protein>
    <submittedName>
        <fullName evidence="2">Helix-turn-helix transcriptional regulator</fullName>
    </submittedName>
</protein>
<dbReference type="Proteomes" id="UP000604730">
    <property type="component" value="Unassembled WGS sequence"/>
</dbReference>
<accession>A0ABS1IY39</accession>
<dbReference type="InterPro" id="IPR010982">
    <property type="entry name" value="Lambda_DNA-bd_dom_sf"/>
</dbReference>
<dbReference type="Pfam" id="PF13443">
    <property type="entry name" value="HTH_26"/>
    <property type="match status" value="1"/>
</dbReference>
<evidence type="ECO:0000313" key="2">
    <source>
        <dbReference type="EMBL" id="MBK5896812.1"/>
    </source>
</evidence>
<name>A0ABS1IY39_9FIRM</name>
<dbReference type="RefSeq" id="WP_208428360.1">
    <property type="nucleotide sequence ID" value="NZ_JAEPRJ010000001.1"/>
</dbReference>
<keyword evidence="3" id="KW-1185">Reference proteome</keyword>
<dbReference type="InterPro" id="IPR001387">
    <property type="entry name" value="Cro/C1-type_HTH"/>
</dbReference>
<dbReference type="SUPFAM" id="SSF47413">
    <property type="entry name" value="lambda repressor-like DNA-binding domains"/>
    <property type="match status" value="1"/>
</dbReference>
<evidence type="ECO:0000259" key="1">
    <source>
        <dbReference type="PROSITE" id="PS50943"/>
    </source>
</evidence>
<proteinExistence type="predicted"/>
<sequence length="71" mass="8103">MSVEEQIKILCVKKDISLSELARLNNISPQNFSQKLKRNTLTVDDLKAIADKLECTYQTSFVLPNGEKVEY</sequence>
<dbReference type="EMBL" id="JAEPRJ010000001">
    <property type="protein sequence ID" value="MBK5896812.1"/>
    <property type="molecule type" value="Genomic_DNA"/>
</dbReference>